<dbReference type="Gene3D" id="3.60.10.10">
    <property type="entry name" value="Endonuclease/exonuclease/phosphatase"/>
    <property type="match status" value="1"/>
</dbReference>
<dbReference type="NCBIfam" id="TIGR02601">
    <property type="entry name" value="autotrns_rpt"/>
    <property type="match status" value="1"/>
</dbReference>
<evidence type="ECO:0000256" key="1">
    <source>
        <dbReference type="ARBA" id="ARBA00022729"/>
    </source>
</evidence>
<dbReference type="InterPro" id="IPR036709">
    <property type="entry name" value="Autotransporte_beta_dom_sf"/>
</dbReference>
<dbReference type="SUPFAM" id="SSF103515">
    <property type="entry name" value="Autotransporter"/>
    <property type="match status" value="1"/>
</dbReference>
<dbReference type="InterPro" id="IPR036691">
    <property type="entry name" value="Endo/exonu/phosph_ase_sf"/>
</dbReference>
<dbReference type="InterPro" id="IPR012332">
    <property type="entry name" value="Autotransporter_pectin_lyase_C"/>
</dbReference>
<dbReference type="Gene3D" id="2.40.128.130">
    <property type="entry name" value="Autotransporter beta-domain"/>
    <property type="match status" value="1"/>
</dbReference>
<dbReference type="RefSeq" id="WP_192730555.1">
    <property type="nucleotide sequence ID" value="NZ_BAAAVL010000014.1"/>
</dbReference>
<accession>A0ABR9IUQ5</accession>
<dbReference type="NCBIfam" id="TIGR01414">
    <property type="entry name" value="autotrans_barl"/>
    <property type="match status" value="1"/>
</dbReference>
<dbReference type="Gene3D" id="2.160.20.20">
    <property type="match status" value="1"/>
</dbReference>
<keyword evidence="1 2" id="KW-0732">Signal</keyword>
<dbReference type="InterPro" id="IPR006315">
    <property type="entry name" value="OM_autotransptr_brl_dom"/>
</dbReference>
<name>A0ABR9IUQ5_RHIVS</name>
<dbReference type="SUPFAM" id="SSF56219">
    <property type="entry name" value="DNase I-like"/>
    <property type="match status" value="1"/>
</dbReference>
<dbReference type="EMBL" id="JADBEC010000001">
    <property type="protein sequence ID" value="MBE1506926.1"/>
    <property type="molecule type" value="Genomic_DNA"/>
</dbReference>
<comment type="caution">
    <text evidence="4">The sequence shown here is derived from an EMBL/GenBank/DDBJ whole genome shotgun (WGS) entry which is preliminary data.</text>
</comment>
<dbReference type="PROSITE" id="PS51208">
    <property type="entry name" value="AUTOTRANSPORTER"/>
    <property type="match status" value="1"/>
</dbReference>
<keyword evidence="5" id="KW-1185">Reference proteome</keyword>
<dbReference type="SMART" id="SM00869">
    <property type="entry name" value="Autotransporter"/>
    <property type="match status" value="1"/>
</dbReference>
<dbReference type="Pfam" id="PF03372">
    <property type="entry name" value="Exo_endo_phos"/>
    <property type="match status" value="1"/>
</dbReference>
<sequence>MFIQNSISKTDTKRRSLTARLLSGAALSILIAGSAHADDGTLRLLSLNIWNKFKQTPALTKDFMVAGNWDVLMFQEANGSKYVSDIPGMLQAAGLGTYSGQLIADVGLISRLPGTYGSYVAPGLTTQGRYMNYQILDGEAGRPVTTVGTVHLDYSDKADQRIKEVKALNAWAKSSANPLILSGDFNAGDVSERGLHSKSQQELLLRIYTKNSNSFYYSLLQQYAKDKAALDKFIADWSPKSDAAIDAATIPSGLFEDETYPVAGNTPQTMNILKKQFMLLQTDRDREQFKPHELNDGSGTWPSAGEDPTNTWGSWHRVKIDHFLASRPFGKWYTIADDPNDPYLGVIRDIYVTKPDGTKTPLSDHEPVAHEFKWIGPSLQTYQQTINGAQVDKTRLVWGKDATTFAGNGKEFYLSRNNMRRDVYLGQVSDADGKPILTGLTEAEKKTLLDCKSKDPRFAQAIIDYCIDDHSFIGETLVTDGGTVIVDEDLALGGTDANLRLDNGALRIAGTGMKKLDRSVVLESGGGTLDIADTVNAVLVDRAISGAGSLTKTGKGTLNLTATNTYTGDTSVKGGRLAVNGSIATSGMTTVYDGGVIGGNGTVGNLAVANGGRIAPGNSVGTLHIAGNLNLATGSVYDVEIDETGRTDQIIVTGQTVIAPGAVVNIAAGAAYKPLTNYSILTSNAGITGSFDAVTSNFAFLDPGLTYGSNSLTMRLERNDIAFADVATTSNQRGAAYGVDSLGFGSTVYDAIISLDAESARASFAQLGGEIHASTYSALLDNSDIVRDSAFDRLRSRMGATDRAVTEAEIGADTPAGHEQALGIWNKSYGAWTKKDSDGNAYGVDHSAGGIIVGADGTLGNDWRVGVFGGYGRTAVSIDALASKSDTDQIDLGVYAGTNLGPVGIRFGAAHTWNSIDSARSVFLPTFSERLTAGYSASTSQVFGEISYQQSIGTVMLEPFANLAYVNFRNDAFSEHGGATALSVEGTTQQAIFTEIGLRAATEFTLQETVGTLQGSVSLRHANGDTKPETKMAFSGGSSFDVRGAPLAENVAVVNAGVNFDLSSNAALAVSYTGQFGSGASQNGINGYLGVRF</sequence>
<evidence type="ECO:0000259" key="3">
    <source>
        <dbReference type="PROSITE" id="PS51208"/>
    </source>
</evidence>
<dbReference type="Proteomes" id="UP000620262">
    <property type="component" value="Unassembled WGS sequence"/>
</dbReference>
<proteinExistence type="predicted"/>
<feature type="domain" description="Autotransporter" evidence="3">
    <location>
        <begin position="817"/>
        <end position="1093"/>
    </location>
</feature>
<dbReference type="InterPro" id="IPR005546">
    <property type="entry name" value="Autotransporte_beta"/>
</dbReference>
<evidence type="ECO:0000256" key="2">
    <source>
        <dbReference type="SAM" id="SignalP"/>
    </source>
</evidence>
<evidence type="ECO:0000313" key="4">
    <source>
        <dbReference type="EMBL" id="MBE1506926.1"/>
    </source>
</evidence>
<dbReference type="InterPro" id="IPR011050">
    <property type="entry name" value="Pectin_lyase_fold/virulence"/>
</dbReference>
<gene>
    <name evidence="4" type="ORF">H4W29_004107</name>
</gene>
<dbReference type="InterPro" id="IPR013425">
    <property type="entry name" value="Autotrns_rpt"/>
</dbReference>
<dbReference type="SUPFAM" id="SSF51126">
    <property type="entry name" value="Pectin lyase-like"/>
    <property type="match status" value="1"/>
</dbReference>
<dbReference type="InterPro" id="IPR005135">
    <property type="entry name" value="Endo/exonuclease/phosphatase"/>
</dbReference>
<dbReference type="Pfam" id="PF03797">
    <property type="entry name" value="Autotransporter"/>
    <property type="match status" value="1"/>
</dbReference>
<dbReference type="Pfam" id="PF12951">
    <property type="entry name" value="PATR"/>
    <property type="match status" value="1"/>
</dbReference>
<organism evidence="4 5">
    <name type="scientific">Rhizobium viscosum</name>
    <name type="common">Arthrobacter viscosus</name>
    <dbReference type="NCBI Taxonomy" id="1673"/>
    <lineage>
        <taxon>Bacteria</taxon>
        <taxon>Pseudomonadati</taxon>
        <taxon>Pseudomonadota</taxon>
        <taxon>Alphaproteobacteria</taxon>
        <taxon>Hyphomicrobiales</taxon>
        <taxon>Rhizobiaceae</taxon>
        <taxon>Rhizobium/Agrobacterium group</taxon>
        <taxon>Rhizobium</taxon>
    </lineage>
</organism>
<reference evidence="4 5" key="1">
    <citation type="submission" date="2020-10" db="EMBL/GenBank/DDBJ databases">
        <title>Sequencing the genomes of 1000 actinobacteria strains.</title>
        <authorList>
            <person name="Klenk H.-P."/>
        </authorList>
    </citation>
    <scope>NUCLEOTIDE SEQUENCE [LARGE SCALE GENOMIC DNA]</scope>
    <source>
        <strain evidence="4 5">DSM 7307</strain>
    </source>
</reference>
<feature type="signal peptide" evidence="2">
    <location>
        <begin position="1"/>
        <end position="37"/>
    </location>
</feature>
<evidence type="ECO:0000313" key="5">
    <source>
        <dbReference type="Proteomes" id="UP000620262"/>
    </source>
</evidence>
<feature type="chain" id="PRO_5045990501" evidence="2">
    <location>
        <begin position="38"/>
        <end position="1093"/>
    </location>
</feature>
<protein>
    <submittedName>
        <fullName evidence="4">Outer membrane autotransporter protein</fullName>
    </submittedName>
</protein>